<reference evidence="5 6" key="2">
    <citation type="submission" date="2020-02" db="EMBL/GenBank/DDBJ databases">
        <title>Erythrobacter dongmakensis sp. nov., isolated from a tidal mudflat.</title>
        <authorList>
            <person name="Kim I.S."/>
        </authorList>
    </citation>
    <scope>NUCLEOTIDE SEQUENCE [LARGE SCALE GENOMIC DNA]</scope>
    <source>
        <strain evidence="5 6">GH3-10</strain>
    </source>
</reference>
<name>A0A844XD36_9SPHN</name>
<keyword evidence="6" id="KW-1185">Reference proteome</keyword>
<dbReference type="PANTHER" id="PTHR11364">
    <property type="entry name" value="THIOSULFATE SULFERTANSFERASE"/>
    <property type="match status" value="1"/>
</dbReference>
<dbReference type="Pfam" id="PF00581">
    <property type="entry name" value="Rhodanese"/>
    <property type="match status" value="2"/>
</dbReference>
<gene>
    <name evidence="5" type="ORF">GRF63_05805</name>
</gene>
<keyword evidence="2" id="KW-0677">Repeat</keyword>
<dbReference type="PANTHER" id="PTHR11364:SF27">
    <property type="entry name" value="SULFURTRANSFERASE"/>
    <property type="match status" value="1"/>
</dbReference>
<dbReference type="InterPro" id="IPR001763">
    <property type="entry name" value="Rhodanese-like_dom"/>
</dbReference>
<feature type="domain" description="Rhodanese" evidence="4">
    <location>
        <begin position="15"/>
        <end position="132"/>
    </location>
</feature>
<accession>A0A844XD36</accession>
<dbReference type="InterPro" id="IPR036873">
    <property type="entry name" value="Rhodanese-like_dom_sf"/>
</dbReference>
<dbReference type="FunFam" id="3.40.250.10:FF:000001">
    <property type="entry name" value="Sulfurtransferase"/>
    <property type="match status" value="1"/>
</dbReference>
<proteinExistence type="predicted"/>
<dbReference type="CDD" id="cd01448">
    <property type="entry name" value="TST_Repeat_1"/>
    <property type="match status" value="1"/>
</dbReference>
<keyword evidence="1 5" id="KW-0808">Transferase</keyword>
<sequence length="293" mass="31417">MTLLVTTEWLSGQLDAQDLVILDASSHLPMAGRDASAEYAEAHIPGARYLDLKNLIDPDGDVMAALPTRAQFDAHMGRLGLRDTDDVVLYDNSVMRTSARAWFIFRLYGVSNISILDGGMQKWLAEDRPVESGRRQFTPSTFVSTGGMGDLRDKRDVLSNLETHAEQVIDARDNPRFTGKEPDFRPEVASGHIPGSYNVPFDSMLNPDGTFKDAAGLRAAFIEAGVDLDRPLTASCGSGVTASVLLLALEMIGKNDTALYDGSWSDWGTDPDTPKETGHGANGANGANGGAGA</sequence>
<dbReference type="Gene3D" id="3.40.250.10">
    <property type="entry name" value="Rhodanese-like domain"/>
    <property type="match status" value="2"/>
</dbReference>
<feature type="region of interest" description="Disordered" evidence="3">
    <location>
        <begin position="265"/>
        <end position="293"/>
    </location>
</feature>
<dbReference type="PROSITE" id="PS50206">
    <property type="entry name" value="RHODANESE_3"/>
    <property type="match status" value="2"/>
</dbReference>
<dbReference type="AlphaFoldDB" id="A0A844XD36"/>
<evidence type="ECO:0000313" key="6">
    <source>
        <dbReference type="Proteomes" id="UP000461409"/>
    </source>
</evidence>
<evidence type="ECO:0000256" key="1">
    <source>
        <dbReference type="ARBA" id="ARBA00022679"/>
    </source>
</evidence>
<evidence type="ECO:0000259" key="4">
    <source>
        <dbReference type="PROSITE" id="PS50206"/>
    </source>
</evidence>
<dbReference type="InterPro" id="IPR001307">
    <property type="entry name" value="Thiosulphate_STrfase_CS"/>
</dbReference>
<dbReference type="PROSITE" id="PS00380">
    <property type="entry name" value="RHODANESE_1"/>
    <property type="match status" value="1"/>
</dbReference>
<reference evidence="5 6" key="1">
    <citation type="submission" date="2019-12" db="EMBL/GenBank/DDBJ databases">
        <authorList>
            <person name="Lee S.D."/>
        </authorList>
    </citation>
    <scope>NUCLEOTIDE SEQUENCE [LARGE SCALE GENOMIC DNA]</scope>
    <source>
        <strain evidence="5 6">GH3-10</strain>
    </source>
</reference>
<evidence type="ECO:0000256" key="2">
    <source>
        <dbReference type="ARBA" id="ARBA00022737"/>
    </source>
</evidence>
<dbReference type="InterPro" id="IPR045078">
    <property type="entry name" value="TST/MPST-like"/>
</dbReference>
<dbReference type="Proteomes" id="UP000461409">
    <property type="component" value="Unassembled WGS sequence"/>
</dbReference>
<feature type="domain" description="Rhodanese" evidence="4">
    <location>
        <begin position="162"/>
        <end position="276"/>
    </location>
</feature>
<feature type="compositionally biased region" description="Gly residues" evidence="3">
    <location>
        <begin position="280"/>
        <end position="293"/>
    </location>
</feature>
<evidence type="ECO:0000256" key="3">
    <source>
        <dbReference type="SAM" id="MobiDB-lite"/>
    </source>
</evidence>
<comment type="caution">
    <text evidence="5">The sequence shown here is derived from an EMBL/GenBank/DDBJ whole genome shotgun (WGS) entry which is preliminary data.</text>
</comment>
<dbReference type="SMART" id="SM00450">
    <property type="entry name" value="RHOD"/>
    <property type="match status" value="2"/>
</dbReference>
<dbReference type="GO" id="GO:0004792">
    <property type="term" value="F:thiosulfate-cyanide sulfurtransferase activity"/>
    <property type="evidence" value="ECO:0007669"/>
    <property type="project" value="InterPro"/>
</dbReference>
<dbReference type="CDD" id="cd01449">
    <property type="entry name" value="TST_Repeat_2"/>
    <property type="match status" value="1"/>
</dbReference>
<organism evidence="5 6">
    <name type="scientific">Aurantiacibacter rhizosphaerae</name>
    <dbReference type="NCBI Taxonomy" id="2691582"/>
    <lineage>
        <taxon>Bacteria</taxon>
        <taxon>Pseudomonadati</taxon>
        <taxon>Pseudomonadota</taxon>
        <taxon>Alphaproteobacteria</taxon>
        <taxon>Sphingomonadales</taxon>
        <taxon>Erythrobacteraceae</taxon>
        <taxon>Aurantiacibacter</taxon>
    </lineage>
</organism>
<dbReference type="SUPFAM" id="SSF52821">
    <property type="entry name" value="Rhodanese/Cell cycle control phosphatase"/>
    <property type="match status" value="2"/>
</dbReference>
<dbReference type="RefSeq" id="WP_160484984.1">
    <property type="nucleotide sequence ID" value="NZ_WUBR01000001.1"/>
</dbReference>
<protein>
    <submittedName>
        <fullName evidence="5">Sulfurtransferase</fullName>
    </submittedName>
</protein>
<dbReference type="EMBL" id="WUBR01000001">
    <property type="protein sequence ID" value="MWV27415.1"/>
    <property type="molecule type" value="Genomic_DNA"/>
</dbReference>
<evidence type="ECO:0000313" key="5">
    <source>
        <dbReference type="EMBL" id="MWV27415.1"/>
    </source>
</evidence>